<proteinExistence type="predicted"/>
<keyword evidence="2" id="KW-1185">Reference proteome</keyword>
<dbReference type="InterPro" id="IPR038646">
    <property type="entry name" value="Atu4866-like_sf"/>
</dbReference>
<organism evidence="1 2">
    <name type="scientific">Rhizobium helianthi</name>
    <dbReference type="NCBI Taxonomy" id="1132695"/>
    <lineage>
        <taxon>Bacteria</taxon>
        <taxon>Pseudomonadati</taxon>
        <taxon>Pseudomonadota</taxon>
        <taxon>Alphaproteobacteria</taxon>
        <taxon>Hyphomicrobiales</taxon>
        <taxon>Rhizobiaceae</taxon>
        <taxon>Rhizobium/Agrobacterium group</taxon>
        <taxon>Rhizobium</taxon>
    </lineage>
</organism>
<sequence length="77" mass="9013">MSNPFVGLWMTEDGHIRHQLLANGRYVEARGARERAYEGRYWLDGNRITYRDDTGFAADGEFRHDTLYHAGMVLHRD</sequence>
<dbReference type="RefSeq" id="WP_377401021.1">
    <property type="nucleotide sequence ID" value="NZ_JBHUEQ010000021.1"/>
</dbReference>
<gene>
    <name evidence="1" type="ORF">ACFSE1_11495</name>
</gene>
<dbReference type="InterPro" id="IPR020955">
    <property type="entry name" value="Uncharacterised_Atu4866"/>
</dbReference>
<reference evidence="2" key="1">
    <citation type="journal article" date="2019" name="Int. J. Syst. Evol. Microbiol.">
        <title>The Global Catalogue of Microorganisms (GCM) 10K type strain sequencing project: providing services to taxonomists for standard genome sequencing and annotation.</title>
        <authorList>
            <consortium name="The Broad Institute Genomics Platform"/>
            <consortium name="The Broad Institute Genome Sequencing Center for Infectious Disease"/>
            <person name="Wu L."/>
            <person name="Ma J."/>
        </authorList>
    </citation>
    <scope>NUCLEOTIDE SEQUENCE [LARGE SCALE GENOMIC DNA]</scope>
    <source>
        <strain evidence="2">CG52</strain>
    </source>
</reference>
<dbReference type="EMBL" id="JBHUEQ010000021">
    <property type="protein sequence ID" value="MFD1746086.1"/>
    <property type="molecule type" value="Genomic_DNA"/>
</dbReference>
<name>A0ABW4M619_9HYPH</name>
<protein>
    <submittedName>
        <fullName evidence="1">Atu4866 domain-containing protein</fullName>
    </submittedName>
</protein>
<evidence type="ECO:0000313" key="2">
    <source>
        <dbReference type="Proteomes" id="UP001597322"/>
    </source>
</evidence>
<dbReference type="Gene3D" id="2.40.128.290">
    <property type="entry name" value="Uncharacterised protein Atu4866, PF11512"/>
    <property type="match status" value="1"/>
</dbReference>
<dbReference type="Proteomes" id="UP001597322">
    <property type="component" value="Unassembled WGS sequence"/>
</dbReference>
<evidence type="ECO:0000313" key="1">
    <source>
        <dbReference type="EMBL" id="MFD1746086.1"/>
    </source>
</evidence>
<accession>A0ABW4M619</accession>
<comment type="caution">
    <text evidence="1">The sequence shown here is derived from an EMBL/GenBank/DDBJ whole genome shotgun (WGS) entry which is preliminary data.</text>
</comment>
<dbReference type="Pfam" id="PF11512">
    <property type="entry name" value="Atu4866"/>
    <property type="match status" value="1"/>
</dbReference>